<feature type="domain" description="GerMN" evidence="1">
    <location>
        <begin position="86"/>
        <end position="178"/>
    </location>
</feature>
<dbReference type="Pfam" id="PF10646">
    <property type="entry name" value="Germane"/>
    <property type="match status" value="2"/>
</dbReference>
<dbReference type="EMBL" id="FOHU01000009">
    <property type="protein sequence ID" value="SET38976.1"/>
    <property type="molecule type" value="Genomic_DNA"/>
</dbReference>
<keyword evidence="3" id="KW-1185">Reference proteome</keyword>
<protein>
    <submittedName>
        <fullName evidence="2">Germination protein M</fullName>
    </submittedName>
</protein>
<feature type="domain" description="GerMN" evidence="1">
    <location>
        <begin position="234"/>
        <end position="323"/>
    </location>
</feature>
<proteinExistence type="predicted"/>
<reference evidence="2 3" key="1">
    <citation type="submission" date="2016-10" db="EMBL/GenBank/DDBJ databases">
        <authorList>
            <person name="de Groot N.N."/>
        </authorList>
    </citation>
    <scope>NUCLEOTIDE SEQUENCE [LARGE SCALE GENOMIC DNA]</scope>
    <source>
        <strain evidence="2 3">DSM 18979</strain>
    </source>
</reference>
<dbReference type="AlphaFoldDB" id="A0A1I0E3R5"/>
<dbReference type="STRING" id="426128.SAMN05660297_02279"/>
<evidence type="ECO:0000313" key="3">
    <source>
        <dbReference type="Proteomes" id="UP000199568"/>
    </source>
</evidence>
<dbReference type="PROSITE" id="PS51257">
    <property type="entry name" value="PROKAR_LIPOPROTEIN"/>
    <property type="match status" value="1"/>
</dbReference>
<name>A0A1I0E3R5_9FIRM</name>
<evidence type="ECO:0000313" key="2">
    <source>
        <dbReference type="EMBL" id="SET38976.1"/>
    </source>
</evidence>
<dbReference type="Proteomes" id="UP000199568">
    <property type="component" value="Unassembled WGS sequence"/>
</dbReference>
<gene>
    <name evidence="2" type="ORF">SAMN05660297_02279</name>
</gene>
<accession>A0A1I0E3R5</accession>
<organism evidence="2 3">
    <name type="scientific">Natronincola peptidivorans</name>
    <dbReference type="NCBI Taxonomy" id="426128"/>
    <lineage>
        <taxon>Bacteria</taxon>
        <taxon>Bacillati</taxon>
        <taxon>Bacillota</taxon>
        <taxon>Clostridia</taxon>
        <taxon>Peptostreptococcales</taxon>
        <taxon>Natronincolaceae</taxon>
        <taxon>Natronincola</taxon>
    </lineage>
</organism>
<dbReference type="InterPro" id="IPR019606">
    <property type="entry name" value="GerMN"/>
</dbReference>
<evidence type="ECO:0000259" key="1">
    <source>
        <dbReference type="SMART" id="SM00909"/>
    </source>
</evidence>
<dbReference type="RefSeq" id="WP_090443894.1">
    <property type="nucleotide sequence ID" value="NZ_FOHU01000009.1"/>
</dbReference>
<dbReference type="OrthoDB" id="9809406at2"/>
<sequence length="336" mass="37616">MKGYRLLAIVMILCLILVLSGCQNPLTRLIGEKDTSDTSYVSYLIDNEGFIDAEDPDLRKTVLYYRDEKGFVIPVMRRIPWEEGIAKSAVKQLIDRPIVREDLSMIGLEPVLPVGTEIIGMSIRDGVCRIDFNRSFLNYDTKEDEKAIVQSILYTLTEFDTIDSVQIMVGGEILKKLTYGTNVGEPLKREHINLTHEISQESMPVVVYYKGTVNGEETFFVPVTKAVNAIKVDIKTALTALLEGAPEDSGLYSEIPSGTTVNDVYVKDGVAYIDFSEEIKRMPESVIHQQSMVYELGLTLREIEPTIGQVRILSNGTEIQLSSNVSLNLPTFSNEF</sequence>
<dbReference type="SMART" id="SM00909">
    <property type="entry name" value="Germane"/>
    <property type="match status" value="2"/>
</dbReference>